<evidence type="ECO:0000259" key="10">
    <source>
        <dbReference type="Pfam" id="PF17917"/>
    </source>
</evidence>
<keyword evidence="9" id="KW-1133">Transmembrane helix</keyword>
<evidence type="ECO:0000313" key="12">
    <source>
        <dbReference type="EMBL" id="KAH0816086.1"/>
    </source>
</evidence>
<dbReference type="AlphaFoldDB" id="A0A8J6HLB0"/>
<evidence type="ECO:0000256" key="1">
    <source>
        <dbReference type="ARBA" id="ARBA00012493"/>
    </source>
</evidence>
<keyword evidence="9" id="KW-0472">Membrane</keyword>
<evidence type="ECO:0000256" key="6">
    <source>
        <dbReference type="ARBA" id="ARBA00022801"/>
    </source>
</evidence>
<keyword evidence="2" id="KW-0808">Transferase</keyword>
<reference evidence="12" key="1">
    <citation type="journal article" date="2020" name="J Insects Food Feed">
        <title>The yellow mealworm (Tenebrio molitor) genome: a resource for the emerging insects as food and feed industry.</title>
        <authorList>
            <person name="Eriksson T."/>
            <person name="Andere A."/>
            <person name="Kelstrup H."/>
            <person name="Emery V."/>
            <person name="Picard C."/>
        </authorList>
    </citation>
    <scope>NUCLEOTIDE SEQUENCE</scope>
    <source>
        <strain evidence="12">Stoneville</strain>
        <tissue evidence="12">Whole head</tissue>
    </source>
</reference>
<evidence type="ECO:0000259" key="11">
    <source>
        <dbReference type="Pfam" id="PF17921"/>
    </source>
</evidence>
<evidence type="ECO:0000256" key="7">
    <source>
        <dbReference type="ARBA" id="ARBA00022918"/>
    </source>
</evidence>
<dbReference type="Gene3D" id="1.10.340.70">
    <property type="match status" value="1"/>
</dbReference>
<keyword evidence="3" id="KW-0548">Nucleotidyltransferase</keyword>
<keyword evidence="9" id="KW-0812">Transmembrane</keyword>
<dbReference type="Pfam" id="PF17921">
    <property type="entry name" value="Integrase_H2C2"/>
    <property type="match status" value="1"/>
</dbReference>
<feature type="region of interest" description="Disordered" evidence="8">
    <location>
        <begin position="738"/>
        <end position="761"/>
    </location>
</feature>
<organism evidence="12 13">
    <name type="scientific">Tenebrio molitor</name>
    <name type="common">Yellow mealworm beetle</name>
    <dbReference type="NCBI Taxonomy" id="7067"/>
    <lineage>
        <taxon>Eukaryota</taxon>
        <taxon>Metazoa</taxon>
        <taxon>Ecdysozoa</taxon>
        <taxon>Arthropoda</taxon>
        <taxon>Hexapoda</taxon>
        <taxon>Insecta</taxon>
        <taxon>Pterygota</taxon>
        <taxon>Neoptera</taxon>
        <taxon>Endopterygota</taxon>
        <taxon>Coleoptera</taxon>
        <taxon>Polyphaga</taxon>
        <taxon>Cucujiformia</taxon>
        <taxon>Tenebrionidae</taxon>
        <taxon>Tenebrio</taxon>
    </lineage>
</organism>
<keyword evidence="6" id="KW-0378">Hydrolase</keyword>
<evidence type="ECO:0000256" key="8">
    <source>
        <dbReference type="SAM" id="MobiDB-lite"/>
    </source>
</evidence>
<evidence type="ECO:0000256" key="9">
    <source>
        <dbReference type="SAM" id="Phobius"/>
    </source>
</evidence>
<dbReference type="GO" id="GO:0008270">
    <property type="term" value="F:zinc ion binding"/>
    <property type="evidence" value="ECO:0007669"/>
    <property type="project" value="InterPro"/>
</dbReference>
<dbReference type="InterPro" id="IPR043502">
    <property type="entry name" value="DNA/RNA_pol_sf"/>
</dbReference>
<dbReference type="InterPro" id="IPR036875">
    <property type="entry name" value="Znf_CCHC_sf"/>
</dbReference>
<dbReference type="EC" id="2.7.7.49" evidence="1"/>
<comment type="caution">
    <text evidence="12">The sequence shown here is derived from an EMBL/GenBank/DDBJ whole genome shotgun (WGS) entry which is preliminary data.</text>
</comment>
<dbReference type="GO" id="GO:0003676">
    <property type="term" value="F:nucleic acid binding"/>
    <property type="evidence" value="ECO:0007669"/>
    <property type="project" value="InterPro"/>
</dbReference>
<name>A0A8J6HLB0_TENMO</name>
<keyword evidence="13" id="KW-1185">Reference proteome</keyword>
<dbReference type="Pfam" id="PF17917">
    <property type="entry name" value="RT_RNaseH"/>
    <property type="match status" value="1"/>
</dbReference>
<dbReference type="EMBL" id="JABDTM020022108">
    <property type="protein sequence ID" value="KAH0816086.1"/>
    <property type="molecule type" value="Genomic_DNA"/>
</dbReference>
<dbReference type="InterPro" id="IPR041588">
    <property type="entry name" value="Integrase_H2C2"/>
</dbReference>
<dbReference type="InterPro" id="IPR041373">
    <property type="entry name" value="RT_RNaseH"/>
</dbReference>
<dbReference type="InterPro" id="IPR050951">
    <property type="entry name" value="Retrovirus_Pol_polyprotein"/>
</dbReference>
<dbReference type="PANTHER" id="PTHR37984">
    <property type="entry name" value="PROTEIN CBG26694"/>
    <property type="match status" value="1"/>
</dbReference>
<dbReference type="GO" id="GO:0016787">
    <property type="term" value="F:hydrolase activity"/>
    <property type="evidence" value="ECO:0007669"/>
    <property type="project" value="UniProtKB-KW"/>
</dbReference>
<evidence type="ECO:0000256" key="3">
    <source>
        <dbReference type="ARBA" id="ARBA00022695"/>
    </source>
</evidence>
<reference evidence="12" key="2">
    <citation type="submission" date="2021-08" db="EMBL/GenBank/DDBJ databases">
        <authorList>
            <person name="Eriksson T."/>
        </authorList>
    </citation>
    <scope>NUCLEOTIDE SEQUENCE</scope>
    <source>
        <strain evidence="12">Stoneville</strain>
        <tissue evidence="12">Whole head</tissue>
    </source>
</reference>
<evidence type="ECO:0000256" key="4">
    <source>
        <dbReference type="ARBA" id="ARBA00022722"/>
    </source>
</evidence>
<sequence length="761" mass="87562">MSDPYKPMRSKNQQTHNNQYYCKMVLPLSAAKGKRSYRHEKNPEVASREHPRQDISLHEFLEKGQSKNSGNFLLASPGLFFFSSLSLFIFFLPSIPSSYPGLPRGNFYRSYRRILEASYIQRSAQAQSSPPKLTLTGVPEGLTQEELFRSAYDLFEEPALTWYRFVRDGIGDWQSLVKLLKKNFLPPDYDERLLDEIKSRYQSRDESPAIYVALMNNILIELCQKIDDAYEAKKRIAPAVKNRNPQLHVSEITATSGSKGDKNNAKISNTVCWNCDTSGHVYSQCSAKRNIFCFRCGKKALTQIQDSAEHVIAYASRTLSKTERNYSVGERKALAVIFAIEKFRAYVEGVKFTVVTDHSSLGDLSKMWNPSGHLARWSLKLQQFDFDIIYRKGAYQRVPDTLSRAFLQPFSREEADSDRYPQWKIEDDLIYKYIPARIPFEANVRERKLYVPAEQRQQVLLECHDHPTASHFGIFKTLSRVRDNYYWPKMIKQVTKYVKSWQTYGEQKPSFTGKLGLMGREKNVRFPWQVIAIDFMGPFPKSRLVCGVVAIKEGKCLVNGSSYSVTTARNLPVAPSEISRRNIGYNQFGSMHGITRKLISLREHTEASAPPLEAITVDPIVEDVEISPGDRNCHAAELRSLKIIFNEVRHKLYRAYVRYSNRYNLDRRDIQFEVGQKVWRRNKVLSDQARGYSAKLALRYVLCLITRKVSPIVYELQNEDGSNADRWHVQDLNPYFGSDEDLFDSSATSSDTSNYEPSDKD</sequence>
<dbReference type="CDD" id="cd09274">
    <property type="entry name" value="RNase_HI_RT_Ty3"/>
    <property type="match status" value="1"/>
</dbReference>
<dbReference type="Gene3D" id="3.10.20.370">
    <property type="match status" value="1"/>
</dbReference>
<dbReference type="SUPFAM" id="SSF56672">
    <property type="entry name" value="DNA/RNA polymerases"/>
    <property type="match status" value="1"/>
</dbReference>
<dbReference type="SUPFAM" id="SSF57756">
    <property type="entry name" value="Retrovirus zinc finger-like domains"/>
    <property type="match status" value="1"/>
</dbReference>
<proteinExistence type="predicted"/>
<feature type="domain" description="Reverse transcriptase RNase H-like" evidence="10">
    <location>
        <begin position="301"/>
        <end position="384"/>
    </location>
</feature>
<evidence type="ECO:0000313" key="13">
    <source>
        <dbReference type="Proteomes" id="UP000719412"/>
    </source>
</evidence>
<feature type="compositionally biased region" description="Polar residues" evidence="8">
    <location>
        <begin position="745"/>
        <end position="761"/>
    </location>
</feature>
<evidence type="ECO:0000256" key="2">
    <source>
        <dbReference type="ARBA" id="ARBA00022679"/>
    </source>
</evidence>
<feature type="domain" description="Integrase zinc-binding" evidence="11">
    <location>
        <begin position="451"/>
        <end position="509"/>
    </location>
</feature>
<gene>
    <name evidence="12" type="ORF">GEV33_006706</name>
</gene>
<dbReference type="GO" id="GO:0004519">
    <property type="term" value="F:endonuclease activity"/>
    <property type="evidence" value="ECO:0007669"/>
    <property type="project" value="UniProtKB-KW"/>
</dbReference>
<accession>A0A8J6HLB0</accession>
<keyword evidence="5" id="KW-0255">Endonuclease</keyword>
<keyword evidence="7" id="KW-0695">RNA-directed DNA polymerase</keyword>
<dbReference type="GO" id="GO:0003964">
    <property type="term" value="F:RNA-directed DNA polymerase activity"/>
    <property type="evidence" value="ECO:0007669"/>
    <property type="project" value="UniProtKB-KW"/>
</dbReference>
<keyword evidence="4" id="KW-0540">Nuclease</keyword>
<dbReference type="FunFam" id="1.10.340.70:FF:000001">
    <property type="entry name" value="Retrovirus-related Pol polyprotein from transposon gypsy-like Protein"/>
    <property type="match status" value="1"/>
</dbReference>
<evidence type="ECO:0000256" key="5">
    <source>
        <dbReference type="ARBA" id="ARBA00022759"/>
    </source>
</evidence>
<protein>
    <recommendedName>
        <fullName evidence="1">RNA-directed DNA polymerase</fullName>
        <ecNumber evidence="1">2.7.7.49</ecNumber>
    </recommendedName>
</protein>
<dbReference type="Proteomes" id="UP000719412">
    <property type="component" value="Unassembled WGS sequence"/>
</dbReference>
<feature type="transmembrane region" description="Helical" evidence="9">
    <location>
        <begin position="72"/>
        <end position="92"/>
    </location>
</feature>
<dbReference type="PANTHER" id="PTHR37984:SF5">
    <property type="entry name" value="PROTEIN NYNRIN-LIKE"/>
    <property type="match status" value="1"/>
</dbReference>